<accession>A0A166GKS9</accession>
<evidence type="ECO:0000256" key="7">
    <source>
        <dbReference type="ARBA" id="ARBA00023136"/>
    </source>
</evidence>
<name>A0A166GKS9_9HEMI</name>
<keyword evidence="9" id="KW-0249">Electron transport</keyword>
<dbReference type="GeneID" id="27439169"/>
<feature type="transmembrane region" description="Helical" evidence="9">
    <location>
        <begin position="86"/>
        <end position="106"/>
    </location>
</feature>
<keyword evidence="4 9" id="KW-0813">Transport</keyword>
<evidence type="ECO:0000256" key="2">
    <source>
        <dbReference type="ARBA" id="ARBA00008472"/>
    </source>
</evidence>
<dbReference type="Pfam" id="PF00507">
    <property type="entry name" value="Oxidored_q4"/>
    <property type="match status" value="1"/>
</dbReference>
<dbReference type="CTD" id="4537"/>
<keyword evidence="5 9" id="KW-0812">Transmembrane</keyword>
<proteinExistence type="inferred from homology"/>
<keyword evidence="9 10" id="KW-0496">Mitochondrion</keyword>
<dbReference type="EMBL" id="KU501214">
    <property type="protein sequence ID" value="ANA07530.1"/>
    <property type="molecule type" value="Genomic_DNA"/>
</dbReference>
<sequence>MIMSTYFIIIIMFIMIMIIKIIPLINMHKNTDREKMSPFECGFDPFTSSRISFSIHFFSIMLMFLIFDIEITMILPLPMIKLHIKLMHWIMFSLFMIFILVMGLILEWKESSMEWK</sequence>
<geneLocation type="mitochondrion" evidence="10"/>
<evidence type="ECO:0000313" key="10">
    <source>
        <dbReference type="EMBL" id="ANA07530.1"/>
    </source>
</evidence>
<feature type="transmembrane region" description="Helical" evidence="9">
    <location>
        <begin position="57"/>
        <end position="80"/>
    </location>
</feature>
<evidence type="ECO:0000256" key="5">
    <source>
        <dbReference type="ARBA" id="ARBA00022692"/>
    </source>
</evidence>
<dbReference type="RefSeq" id="YP_009251209.1">
    <property type="nucleotide sequence ID" value="NC_030055.1"/>
</dbReference>
<comment type="subcellular location">
    <subcellularLocation>
        <location evidence="1">Membrane</location>
    </subcellularLocation>
    <subcellularLocation>
        <location evidence="9">Mitochondrion membrane</location>
        <topology evidence="9">Multi-pass membrane protein</topology>
    </subcellularLocation>
</comment>
<keyword evidence="9" id="KW-0830">Ubiquinone</keyword>
<evidence type="ECO:0000256" key="4">
    <source>
        <dbReference type="ARBA" id="ARBA00022448"/>
    </source>
</evidence>
<evidence type="ECO:0000256" key="9">
    <source>
        <dbReference type="RuleBase" id="RU003640"/>
    </source>
</evidence>
<evidence type="ECO:0000256" key="6">
    <source>
        <dbReference type="ARBA" id="ARBA00022989"/>
    </source>
</evidence>
<dbReference type="AlphaFoldDB" id="A0A166GKS9"/>
<keyword evidence="9" id="KW-0679">Respiratory chain</keyword>
<dbReference type="InterPro" id="IPR000440">
    <property type="entry name" value="NADH_UbQ/plastoQ_OxRdtase_su3"/>
</dbReference>
<keyword evidence="9" id="KW-0520">NAD</keyword>
<comment type="catalytic activity">
    <reaction evidence="8 9">
        <text>a ubiquinone + NADH + 5 H(+)(in) = a ubiquinol + NAD(+) + 4 H(+)(out)</text>
        <dbReference type="Rhea" id="RHEA:29091"/>
        <dbReference type="Rhea" id="RHEA-COMP:9565"/>
        <dbReference type="Rhea" id="RHEA-COMP:9566"/>
        <dbReference type="ChEBI" id="CHEBI:15378"/>
        <dbReference type="ChEBI" id="CHEBI:16389"/>
        <dbReference type="ChEBI" id="CHEBI:17976"/>
        <dbReference type="ChEBI" id="CHEBI:57540"/>
        <dbReference type="ChEBI" id="CHEBI:57945"/>
        <dbReference type="EC" id="7.1.1.2"/>
    </reaction>
</comment>
<dbReference type="PANTHER" id="PTHR11058">
    <property type="entry name" value="NADH-UBIQUINONE OXIDOREDUCTASE CHAIN 3"/>
    <property type="match status" value="1"/>
</dbReference>
<comment type="function">
    <text evidence="9">Core subunit of the mitochondrial membrane respiratory chain NADH dehydrogenase (Complex I) which catalyzes electron transfer from NADH through the respiratory chain, using ubiquinone as an electron acceptor. Essential for the catalytic activity of complex I.</text>
</comment>
<dbReference type="GO" id="GO:0030964">
    <property type="term" value="C:NADH dehydrogenase complex"/>
    <property type="evidence" value="ECO:0007669"/>
    <property type="project" value="TreeGrafter"/>
</dbReference>
<evidence type="ECO:0000256" key="3">
    <source>
        <dbReference type="ARBA" id="ARBA00021007"/>
    </source>
</evidence>
<dbReference type="EC" id="7.1.1.2" evidence="9"/>
<organism evidence="10">
    <name type="scientific">Bactericera cockerelli</name>
    <name type="common">potato/tomato psyllid</name>
    <dbReference type="NCBI Taxonomy" id="290155"/>
    <lineage>
        <taxon>Eukaryota</taxon>
        <taxon>Metazoa</taxon>
        <taxon>Ecdysozoa</taxon>
        <taxon>Arthropoda</taxon>
        <taxon>Hexapoda</taxon>
        <taxon>Insecta</taxon>
        <taxon>Pterygota</taxon>
        <taxon>Neoptera</taxon>
        <taxon>Paraneoptera</taxon>
        <taxon>Hemiptera</taxon>
        <taxon>Sternorrhyncha</taxon>
        <taxon>Psylloidea</taxon>
        <taxon>Triozidae</taxon>
        <taxon>Bactericera</taxon>
    </lineage>
</organism>
<gene>
    <name evidence="10" type="primary">ND3</name>
</gene>
<evidence type="ECO:0000256" key="8">
    <source>
        <dbReference type="ARBA" id="ARBA00049551"/>
    </source>
</evidence>
<keyword evidence="7 9" id="KW-0472">Membrane</keyword>
<dbReference type="Gene3D" id="1.20.58.1610">
    <property type="entry name" value="NADH:ubiquinone/plastoquinone oxidoreductase, chain 3"/>
    <property type="match status" value="1"/>
</dbReference>
<reference evidence="10" key="1">
    <citation type="submission" date="2016-01" db="EMBL/GenBank/DDBJ databases">
        <title>The Complete Mitochondrial Genome Sequence of Bactericera cockerelli.</title>
        <authorList>
            <person name="Wu F."/>
            <person name="Deng X."/>
            <person name="Wallis C."/>
            <person name="Trumble J.T."/>
            <person name="Prager S."/>
            <person name="Yokome R."/>
            <person name="Cen Y."/>
            <person name="Liang G."/>
            <person name="Chen J."/>
        </authorList>
    </citation>
    <scope>NUCLEOTIDE SEQUENCE</scope>
</reference>
<dbReference type="GO" id="GO:0031966">
    <property type="term" value="C:mitochondrial membrane"/>
    <property type="evidence" value="ECO:0007669"/>
    <property type="project" value="UniProtKB-SubCell"/>
</dbReference>
<keyword evidence="6 9" id="KW-1133">Transmembrane helix</keyword>
<evidence type="ECO:0000256" key="1">
    <source>
        <dbReference type="ARBA" id="ARBA00004370"/>
    </source>
</evidence>
<keyword evidence="9" id="KW-1278">Translocase</keyword>
<feature type="transmembrane region" description="Helical" evidence="9">
    <location>
        <begin position="6"/>
        <end position="26"/>
    </location>
</feature>
<comment type="similarity">
    <text evidence="2 9">Belongs to the complex I subunit 3 family.</text>
</comment>
<dbReference type="InterPro" id="IPR038430">
    <property type="entry name" value="NDAH_ubi_oxred_su3_sf"/>
</dbReference>
<protein>
    <recommendedName>
        <fullName evidence="3 9">NADH-ubiquinone oxidoreductase chain 3</fullName>
        <ecNumber evidence="9">7.1.1.2</ecNumber>
    </recommendedName>
</protein>
<dbReference type="PANTHER" id="PTHR11058:SF9">
    <property type="entry name" value="NADH-UBIQUINONE OXIDOREDUCTASE CHAIN 3"/>
    <property type="match status" value="1"/>
</dbReference>
<dbReference type="GO" id="GO:0008137">
    <property type="term" value="F:NADH dehydrogenase (ubiquinone) activity"/>
    <property type="evidence" value="ECO:0007669"/>
    <property type="project" value="UniProtKB-UniRule"/>
</dbReference>